<keyword evidence="3" id="KW-1003">Cell membrane</keyword>
<dbReference type="InterPro" id="IPR023693">
    <property type="entry name" value="ABC_transptr_BtuD"/>
</dbReference>
<keyword evidence="9" id="KW-0406">Ion transport</keyword>
<protein>
    <submittedName>
        <fullName evidence="12">Vitamin B12 ABC transporter ATP-binding protein BtuD</fullName>
        <ecNumber evidence="12">3.6.3.33</ecNumber>
    </submittedName>
</protein>
<dbReference type="SUPFAM" id="SSF52540">
    <property type="entry name" value="P-loop containing nucleoside triphosphate hydrolases"/>
    <property type="match status" value="1"/>
</dbReference>
<dbReference type="RefSeq" id="WP_136990626.1">
    <property type="nucleotide sequence ID" value="NZ_SZPQ01000018.1"/>
</dbReference>
<name>A0ABY2SKK3_9HYPH</name>
<dbReference type="NCBIfam" id="NF002981">
    <property type="entry name" value="PRK03695.1"/>
    <property type="match status" value="1"/>
</dbReference>
<evidence type="ECO:0000256" key="6">
    <source>
        <dbReference type="ARBA" id="ARBA00022840"/>
    </source>
</evidence>
<dbReference type="InterPro" id="IPR027417">
    <property type="entry name" value="P-loop_NTPase"/>
</dbReference>
<evidence type="ECO:0000256" key="9">
    <source>
        <dbReference type="ARBA" id="ARBA00023065"/>
    </source>
</evidence>
<evidence type="ECO:0000259" key="11">
    <source>
        <dbReference type="PROSITE" id="PS50893"/>
    </source>
</evidence>
<keyword evidence="7" id="KW-0864">Zinc transport</keyword>
<comment type="similarity">
    <text evidence="1">Belongs to the ABC transporter superfamily.</text>
</comment>
<dbReference type="PROSITE" id="PS00211">
    <property type="entry name" value="ABC_TRANSPORTER_1"/>
    <property type="match status" value="1"/>
</dbReference>
<dbReference type="EMBL" id="SZPQ01000018">
    <property type="protein sequence ID" value="TKI05622.1"/>
    <property type="molecule type" value="Genomic_DNA"/>
</dbReference>
<comment type="caution">
    <text evidence="12">The sequence shown here is derived from an EMBL/GenBank/DDBJ whole genome shotgun (WGS) entry which is preliminary data.</text>
</comment>
<gene>
    <name evidence="12" type="primary">btuD</name>
    <name evidence="12" type="ORF">FCN80_13195</name>
</gene>
<dbReference type="Proteomes" id="UP000305202">
    <property type="component" value="Unassembled WGS sequence"/>
</dbReference>
<keyword evidence="4" id="KW-0997">Cell inner membrane</keyword>
<dbReference type="PANTHER" id="PTHR42734">
    <property type="entry name" value="METAL TRANSPORT SYSTEM ATP-BINDING PROTEIN TM_0124-RELATED"/>
    <property type="match status" value="1"/>
</dbReference>
<evidence type="ECO:0000256" key="5">
    <source>
        <dbReference type="ARBA" id="ARBA00022741"/>
    </source>
</evidence>
<keyword evidence="12" id="KW-0378">Hydrolase</keyword>
<evidence type="ECO:0000256" key="8">
    <source>
        <dbReference type="ARBA" id="ARBA00022967"/>
    </source>
</evidence>
<evidence type="ECO:0000256" key="4">
    <source>
        <dbReference type="ARBA" id="ARBA00022519"/>
    </source>
</evidence>
<dbReference type="HAMAP" id="MF_01005">
    <property type="entry name" value="BtuD"/>
    <property type="match status" value="1"/>
</dbReference>
<evidence type="ECO:0000256" key="10">
    <source>
        <dbReference type="ARBA" id="ARBA00023136"/>
    </source>
</evidence>
<dbReference type="InterPro" id="IPR003439">
    <property type="entry name" value="ABC_transporter-like_ATP-bd"/>
</dbReference>
<evidence type="ECO:0000313" key="13">
    <source>
        <dbReference type="Proteomes" id="UP000305202"/>
    </source>
</evidence>
<dbReference type="Pfam" id="PF00005">
    <property type="entry name" value="ABC_tran"/>
    <property type="match status" value="1"/>
</dbReference>
<evidence type="ECO:0000256" key="3">
    <source>
        <dbReference type="ARBA" id="ARBA00022475"/>
    </source>
</evidence>
<keyword evidence="10" id="KW-0472">Membrane</keyword>
<dbReference type="Gene3D" id="3.40.50.300">
    <property type="entry name" value="P-loop containing nucleotide triphosphate hydrolases"/>
    <property type="match status" value="1"/>
</dbReference>
<dbReference type="InterPro" id="IPR003593">
    <property type="entry name" value="AAA+_ATPase"/>
</dbReference>
<sequence>MSHDRLVELRNVAVPRRLLPLTADIVAGRLIHLVGPNGAGKSTLLAAVAGLQAAEGDILFKGRLLGQWRGEALAAHRAYLAQQALPPGIMPVFQYMALHQPTGVDGAAIDRAMNYLTDALSLSDKLHRPLNRLSGGEWQRVRLAASLLQVWPAINPQAVMLLLDEPAASLDIAQRVALDALLAEVIAAGLAVMVCGHDLNHTLRHADDVWLLSAGRLAAAGSARRVMQPALLSAVFGVDFAWTSAGDTPWLTASGTMTMAANAV</sequence>
<evidence type="ECO:0000313" key="12">
    <source>
        <dbReference type="EMBL" id="TKI05622.1"/>
    </source>
</evidence>
<dbReference type="InterPro" id="IPR017871">
    <property type="entry name" value="ABC_transporter-like_CS"/>
</dbReference>
<evidence type="ECO:0000256" key="1">
    <source>
        <dbReference type="ARBA" id="ARBA00005417"/>
    </source>
</evidence>
<organism evidence="12 13">
    <name type="scientific">Martelella alba</name>
    <dbReference type="NCBI Taxonomy" id="2590451"/>
    <lineage>
        <taxon>Bacteria</taxon>
        <taxon>Pseudomonadati</taxon>
        <taxon>Pseudomonadota</taxon>
        <taxon>Alphaproteobacteria</taxon>
        <taxon>Hyphomicrobiales</taxon>
        <taxon>Aurantimonadaceae</taxon>
        <taxon>Martelella</taxon>
    </lineage>
</organism>
<dbReference type="GO" id="GO:0016787">
    <property type="term" value="F:hydrolase activity"/>
    <property type="evidence" value="ECO:0007669"/>
    <property type="project" value="UniProtKB-KW"/>
</dbReference>
<dbReference type="PANTHER" id="PTHR42734:SF18">
    <property type="entry name" value="VITAMIN B12 IMPORT ATP-BINDING PROTEIN BTUD"/>
    <property type="match status" value="1"/>
</dbReference>
<dbReference type="PROSITE" id="PS50893">
    <property type="entry name" value="ABC_TRANSPORTER_2"/>
    <property type="match status" value="1"/>
</dbReference>
<keyword evidence="13" id="KW-1185">Reference proteome</keyword>
<dbReference type="EC" id="3.6.3.33" evidence="12"/>
<dbReference type="GO" id="GO:0005524">
    <property type="term" value="F:ATP binding"/>
    <property type="evidence" value="ECO:0007669"/>
    <property type="project" value="UniProtKB-KW"/>
</dbReference>
<keyword evidence="8" id="KW-1278">Translocase</keyword>
<keyword evidence="5" id="KW-0547">Nucleotide-binding</keyword>
<reference evidence="12 13" key="1">
    <citation type="submission" date="2019-04" db="EMBL/GenBank/DDBJ databases">
        <authorList>
            <person name="Li M."/>
            <person name="Gao C."/>
        </authorList>
    </citation>
    <scope>NUCLEOTIDE SEQUENCE [LARGE SCALE GENOMIC DNA]</scope>
    <source>
        <strain evidence="12 13">BGMRC 2031</strain>
    </source>
</reference>
<proteinExistence type="inferred from homology"/>
<keyword evidence="7" id="KW-0862">Zinc</keyword>
<feature type="domain" description="ABC transporter" evidence="11">
    <location>
        <begin position="1"/>
        <end position="239"/>
    </location>
</feature>
<keyword evidence="6 12" id="KW-0067">ATP-binding</keyword>
<dbReference type="InterPro" id="IPR050153">
    <property type="entry name" value="Metal_Ion_Import_ABC"/>
</dbReference>
<accession>A0ABY2SKK3</accession>
<evidence type="ECO:0000256" key="7">
    <source>
        <dbReference type="ARBA" id="ARBA00022906"/>
    </source>
</evidence>
<dbReference type="SMART" id="SM00382">
    <property type="entry name" value="AAA"/>
    <property type="match status" value="1"/>
</dbReference>
<keyword evidence="2" id="KW-0813">Transport</keyword>
<evidence type="ECO:0000256" key="2">
    <source>
        <dbReference type="ARBA" id="ARBA00022448"/>
    </source>
</evidence>